<evidence type="ECO:0000313" key="2">
    <source>
        <dbReference type="EMBL" id="KAK4020718.1"/>
    </source>
</evidence>
<gene>
    <name evidence="2" type="ORF">OUZ56_002673</name>
</gene>
<comment type="caution">
    <text evidence="2">The sequence shown here is derived from an EMBL/GenBank/DDBJ whole genome shotgun (WGS) entry which is preliminary data.</text>
</comment>
<sequence length="118" mass="13937">MYIYRMMRRRRMAPMSVCFGFLRVHCYISEEMFSLFITGQTGAFWLFVYLAFHILPSWPYFSFIFLFFKREEQFAKSVSSSGKRVCNADHMCCENNPTLSFHSRNPDFSPVNVSLIAP</sequence>
<keyword evidence="1" id="KW-0472">Membrane</keyword>
<evidence type="ECO:0000256" key="1">
    <source>
        <dbReference type="SAM" id="Phobius"/>
    </source>
</evidence>
<accession>A0ABR0A6E0</accession>
<feature type="transmembrane region" description="Helical" evidence="1">
    <location>
        <begin position="42"/>
        <end position="68"/>
    </location>
</feature>
<protein>
    <submittedName>
        <fullName evidence="2">Uncharacterized protein</fullName>
    </submittedName>
</protein>
<dbReference type="Proteomes" id="UP001234178">
    <property type="component" value="Unassembled WGS sequence"/>
</dbReference>
<proteinExistence type="predicted"/>
<reference evidence="2 3" key="1">
    <citation type="journal article" date="2023" name="Nucleic Acids Res.">
        <title>The hologenome of Daphnia magna reveals possible DNA methylation and microbiome-mediated evolution of the host genome.</title>
        <authorList>
            <person name="Chaturvedi A."/>
            <person name="Li X."/>
            <person name="Dhandapani V."/>
            <person name="Marshall H."/>
            <person name="Kissane S."/>
            <person name="Cuenca-Cambronero M."/>
            <person name="Asole G."/>
            <person name="Calvet F."/>
            <person name="Ruiz-Romero M."/>
            <person name="Marangio P."/>
            <person name="Guigo R."/>
            <person name="Rago D."/>
            <person name="Mirbahai L."/>
            <person name="Eastwood N."/>
            <person name="Colbourne J.K."/>
            <person name="Zhou J."/>
            <person name="Mallon E."/>
            <person name="Orsini L."/>
        </authorList>
    </citation>
    <scope>NUCLEOTIDE SEQUENCE [LARGE SCALE GENOMIC DNA]</scope>
    <source>
        <strain evidence="2">LRV0_1</strain>
    </source>
</reference>
<name>A0ABR0A6E0_9CRUS</name>
<keyword evidence="1" id="KW-1133">Transmembrane helix</keyword>
<dbReference type="EMBL" id="JAOYFB010000036">
    <property type="protein sequence ID" value="KAK4020718.1"/>
    <property type="molecule type" value="Genomic_DNA"/>
</dbReference>
<keyword evidence="3" id="KW-1185">Reference proteome</keyword>
<organism evidence="2 3">
    <name type="scientific">Daphnia magna</name>
    <dbReference type="NCBI Taxonomy" id="35525"/>
    <lineage>
        <taxon>Eukaryota</taxon>
        <taxon>Metazoa</taxon>
        <taxon>Ecdysozoa</taxon>
        <taxon>Arthropoda</taxon>
        <taxon>Crustacea</taxon>
        <taxon>Branchiopoda</taxon>
        <taxon>Diplostraca</taxon>
        <taxon>Cladocera</taxon>
        <taxon>Anomopoda</taxon>
        <taxon>Daphniidae</taxon>
        <taxon>Daphnia</taxon>
    </lineage>
</organism>
<evidence type="ECO:0000313" key="3">
    <source>
        <dbReference type="Proteomes" id="UP001234178"/>
    </source>
</evidence>
<keyword evidence="1" id="KW-0812">Transmembrane</keyword>